<dbReference type="EMBL" id="CM000765">
    <property type="protein sequence ID" value="EES12602.1"/>
    <property type="molecule type" value="Genomic_DNA"/>
</dbReference>
<dbReference type="Gene3D" id="3.30.559.10">
    <property type="entry name" value="Chloramphenicol acetyltransferase-like domain"/>
    <property type="match status" value="1"/>
</dbReference>
<dbReference type="KEGG" id="sbi:8055950"/>
<protein>
    <submittedName>
        <fullName evidence="4">Uncharacterized protein</fullName>
    </submittedName>
</protein>
<evidence type="ECO:0000313" key="5">
    <source>
        <dbReference type="Proteomes" id="UP000000768"/>
    </source>
</evidence>
<dbReference type="AlphaFoldDB" id="C5YD46"/>
<dbReference type="OMA" id="MIRYTRY"/>
<evidence type="ECO:0000256" key="1">
    <source>
        <dbReference type="ARBA" id="ARBA00009861"/>
    </source>
</evidence>
<accession>C5YD46</accession>
<organism evidence="4 5">
    <name type="scientific">Sorghum bicolor</name>
    <name type="common">Sorghum</name>
    <name type="synonym">Sorghum vulgare</name>
    <dbReference type="NCBI Taxonomy" id="4558"/>
    <lineage>
        <taxon>Eukaryota</taxon>
        <taxon>Viridiplantae</taxon>
        <taxon>Streptophyta</taxon>
        <taxon>Embryophyta</taxon>
        <taxon>Tracheophyta</taxon>
        <taxon>Spermatophyta</taxon>
        <taxon>Magnoliopsida</taxon>
        <taxon>Liliopsida</taxon>
        <taxon>Poales</taxon>
        <taxon>Poaceae</taxon>
        <taxon>PACMAD clade</taxon>
        <taxon>Panicoideae</taxon>
        <taxon>Andropogonodae</taxon>
        <taxon>Andropogoneae</taxon>
        <taxon>Sorghinae</taxon>
        <taxon>Sorghum</taxon>
    </lineage>
</organism>
<gene>
    <name evidence="4" type="ORF">SORBI_3006G166900</name>
</gene>
<dbReference type="GO" id="GO:0016747">
    <property type="term" value="F:acyltransferase activity, transferring groups other than amino-acyl groups"/>
    <property type="evidence" value="ECO:0000318"/>
    <property type="project" value="GO_Central"/>
</dbReference>
<dbReference type="InterPro" id="IPR050317">
    <property type="entry name" value="Plant_Fungal_Acyltransferase"/>
</dbReference>
<dbReference type="PANTHER" id="PTHR31642">
    <property type="entry name" value="TRICHOTHECENE 3-O-ACETYLTRANSFERASE"/>
    <property type="match status" value="1"/>
</dbReference>
<dbReference type="OrthoDB" id="756073at2759"/>
<evidence type="ECO:0000256" key="3">
    <source>
        <dbReference type="ARBA" id="ARBA00023315"/>
    </source>
</evidence>
<name>C5YD46_SORBI</name>
<dbReference type="FunCoup" id="C5YD46">
    <property type="interactions" value="348"/>
</dbReference>
<dbReference type="Gramene" id="EES12602">
    <property type="protein sequence ID" value="EES12602"/>
    <property type="gene ID" value="SORBI_3006G166900"/>
</dbReference>
<dbReference type="InParanoid" id="C5YD46"/>
<evidence type="ECO:0000313" key="4">
    <source>
        <dbReference type="EMBL" id="EES12602.1"/>
    </source>
</evidence>
<dbReference type="InterPro" id="IPR023213">
    <property type="entry name" value="CAT-like_dom_sf"/>
</dbReference>
<dbReference type="eggNOG" id="ENOG502RYQP">
    <property type="taxonomic scope" value="Eukaryota"/>
</dbReference>
<keyword evidence="5" id="KW-1185">Reference proteome</keyword>
<comment type="similarity">
    <text evidence="1">Belongs to the plant acyltransferase family.</text>
</comment>
<reference evidence="4 5" key="1">
    <citation type="journal article" date="2009" name="Nature">
        <title>The Sorghum bicolor genome and the diversification of grasses.</title>
        <authorList>
            <person name="Paterson A.H."/>
            <person name="Bowers J.E."/>
            <person name="Bruggmann R."/>
            <person name="Dubchak I."/>
            <person name="Grimwood J."/>
            <person name="Gundlach H."/>
            <person name="Haberer G."/>
            <person name="Hellsten U."/>
            <person name="Mitros T."/>
            <person name="Poliakov A."/>
            <person name="Schmutz J."/>
            <person name="Spannagl M."/>
            <person name="Tang H."/>
            <person name="Wang X."/>
            <person name="Wicker T."/>
            <person name="Bharti A.K."/>
            <person name="Chapman J."/>
            <person name="Feltus F.A."/>
            <person name="Gowik U."/>
            <person name="Grigoriev I.V."/>
            <person name="Lyons E."/>
            <person name="Maher C.A."/>
            <person name="Martis M."/>
            <person name="Narechania A."/>
            <person name="Otillar R.P."/>
            <person name="Penning B.W."/>
            <person name="Salamov A.A."/>
            <person name="Wang Y."/>
            <person name="Zhang L."/>
            <person name="Carpita N.C."/>
            <person name="Freeling M."/>
            <person name="Gingle A.R."/>
            <person name="Hash C.T."/>
            <person name="Keller B."/>
            <person name="Klein P."/>
            <person name="Kresovich S."/>
            <person name="McCann M.C."/>
            <person name="Ming R."/>
            <person name="Peterson D.G."/>
            <person name="Mehboob-ur-Rahman"/>
            <person name="Ware D."/>
            <person name="Westhoff P."/>
            <person name="Mayer K.F."/>
            <person name="Messing J."/>
            <person name="Rokhsar D.S."/>
        </authorList>
    </citation>
    <scope>NUCLEOTIDE SEQUENCE [LARGE SCALE GENOMIC DNA]</scope>
    <source>
        <strain evidence="5">cv. BTx623</strain>
    </source>
</reference>
<sequence>MAATAPMLIHVESLQTAVPMRMAGAGKSLPIAVSGPPLTAAELQRRFRAVLYYRGAGAEAEAAARERAAWVKESLCAALVDHPEMAGRLRRRGDGGNDDDDDGRLWEVKLRDTGVRLVQASVEATMAEFLEARGVDRERKEAALALWTDVDVHEPDICAPLFMQLTRFSDGGYAVGVSCSLLLADPLSLIGFLKSWARKNAEMQAQSKHVAHPVIQYTHYIQSPGAAKRVKSGTSTLGIATTAADDSTTTTTTVLFGAPDTTSDHRALAAACVGMASKRLGGAKQPPRFTVMARDSSKGLHVQTCCGTVGYGDREACHGHGHGLAARVAQWSEAGLEDLALEGSKPVHVSYSISSSADEGLVVVMPAGGAQLLISVTVPNYM</sequence>
<dbReference type="Proteomes" id="UP000000768">
    <property type="component" value="Chromosome 6"/>
</dbReference>
<dbReference type="STRING" id="4558.C5YD46"/>
<dbReference type="Pfam" id="PF02458">
    <property type="entry name" value="Transferase"/>
    <property type="match status" value="1"/>
</dbReference>
<dbReference type="PANTHER" id="PTHR31642:SF300">
    <property type="entry name" value="OSJNBA0079A21.8 PROTEIN"/>
    <property type="match status" value="1"/>
</dbReference>
<keyword evidence="2" id="KW-0808">Transferase</keyword>
<evidence type="ECO:0000256" key="2">
    <source>
        <dbReference type="ARBA" id="ARBA00022679"/>
    </source>
</evidence>
<dbReference type="HOGENOM" id="CLU_067434_0_0_1"/>
<reference evidence="5" key="2">
    <citation type="journal article" date="2018" name="Plant J.">
        <title>The Sorghum bicolor reference genome: improved assembly, gene annotations, a transcriptome atlas, and signatures of genome organization.</title>
        <authorList>
            <person name="McCormick R.F."/>
            <person name="Truong S.K."/>
            <person name="Sreedasyam A."/>
            <person name="Jenkins J."/>
            <person name="Shu S."/>
            <person name="Sims D."/>
            <person name="Kennedy M."/>
            <person name="Amirebrahimi M."/>
            <person name="Weers B.D."/>
            <person name="McKinley B."/>
            <person name="Mattison A."/>
            <person name="Morishige D.T."/>
            <person name="Grimwood J."/>
            <person name="Schmutz J."/>
            <person name="Mullet J.E."/>
        </authorList>
    </citation>
    <scope>NUCLEOTIDE SEQUENCE [LARGE SCALE GENOMIC DNA]</scope>
    <source>
        <strain evidence="5">cv. BTx623</strain>
    </source>
</reference>
<proteinExistence type="inferred from homology"/>
<keyword evidence="3" id="KW-0012">Acyltransferase</keyword>